<dbReference type="RefSeq" id="WP_090271551.1">
    <property type="nucleotide sequence ID" value="NZ_LT629748.1"/>
</dbReference>
<dbReference type="OrthoDB" id="6901798at2"/>
<evidence type="ECO:0000256" key="1">
    <source>
        <dbReference type="SAM" id="Phobius"/>
    </source>
</evidence>
<feature type="transmembrane region" description="Helical" evidence="1">
    <location>
        <begin position="7"/>
        <end position="34"/>
    </location>
</feature>
<evidence type="ECO:0008006" key="4">
    <source>
        <dbReference type="Google" id="ProtNLM"/>
    </source>
</evidence>
<dbReference type="InterPro" id="IPR019670">
    <property type="entry name" value="DUF2523"/>
</dbReference>
<reference evidence="3" key="1">
    <citation type="submission" date="2016-10" db="EMBL/GenBank/DDBJ databases">
        <authorList>
            <person name="Varghese N."/>
            <person name="Submissions S."/>
        </authorList>
    </citation>
    <scope>NUCLEOTIDE SEQUENCE [LARGE SCALE GENOMIC DNA]</scope>
    <source>
        <strain evidence="3">2SM5</strain>
    </source>
</reference>
<keyword evidence="1" id="KW-0472">Membrane</keyword>
<dbReference type="Pfam" id="PF10734">
    <property type="entry name" value="DUF2523"/>
    <property type="match status" value="1"/>
</dbReference>
<feature type="transmembrane region" description="Helical" evidence="1">
    <location>
        <begin position="54"/>
        <end position="82"/>
    </location>
</feature>
<keyword evidence="1" id="KW-1133">Transmembrane helix</keyword>
<dbReference type="Proteomes" id="UP000243426">
    <property type="component" value="Chromosome I"/>
</dbReference>
<organism evidence="2 3">
    <name type="scientific">Halopseudomonas litoralis</name>
    <dbReference type="NCBI Taxonomy" id="797277"/>
    <lineage>
        <taxon>Bacteria</taxon>
        <taxon>Pseudomonadati</taxon>
        <taxon>Pseudomonadota</taxon>
        <taxon>Gammaproteobacteria</taxon>
        <taxon>Pseudomonadales</taxon>
        <taxon>Pseudomonadaceae</taxon>
        <taxon>Halopseudomonas</taxon>
    </lineage>
</organism>
<keyword evidence="1" id="KW-0812">Transmembrane</keyword>
<sequence>MFYHLAILFSVIVVPIVTKLLKALGIGVVSYIGINQVMGQAAGYIESQLGGTTAMMQSMLGVAKVDIAINIYLAAITTRMVLSGMNKLTGRKKDFVLKA</sequence>
<gene>
    <name evidence="2" type="ORF">SAMN05216198_0120</name>
</gene>
<keyword evidence="3" id="KW-1185">Reference proteome</keyword>
<evidence type="ECO:0000313" key="2">
    <source>
        <dbReference type="EMBL" id="SDR70315.1"/>
    </source>
</evidence>
<protein>
    <recommendedName>
        <fullName evidence="4">DUF2523 domain-containing protein</fullName>
    </recommendedName>
</protein>
<name>A0A1H1L8D4_9GAMM</name>
<evidence type="ECO:0000313" key="3">
    <source>
        <dbReference type="Proteomes" id="UP000243426"/>
    </source>
</evidence>
<proteinExistence type="predicted"/>
<dbReference type="STRING" id="797277.SAMN05216198_0120"/>
<dbReference type="EMBL" id="LT629748">
    <property type="protein sequence ID" value="SDR70315.1"/>
    <property type="molecule type" value="Genomic_DNA"/>
</dbReference>
<accession>A0A1H1L8D4</accession>
<dbReference type="AlphaFoldDB" id="A0A1H1L8D4"/>